<name>A0A1Q8YCI8_9BURK</name>
<accession>A0A1Q8YCI8</accession>
<dbReference type="Proteomes" id="UP000185911">
    <property type="component" value="Unassembled WGS sequence"/>
</dbReference>
<dbReference type="EMBL" id="MSYM01000016">
    <property type="protein sequence ID" value="OLP05609.1"/>
    <property type="molecule type" value="Genomic_DNA"/>
</dbReference>
<gene>
    <name evidence="1" type="ORF">BLL52_3277</name>
</gene>
<proteinExistence type="predicted"/>
<evidence type="ECO:0000313" key="2">
    <source>
        <dbReference type="Proteomes" id="UP000185911"/>
    </source>
</evidence>
<comment type="caution">
    <text evidence="1">The sequence shown here is derived from an EMBL/GenBank/DDBJ whole genome shotgun (WGS) entry which is preliminary data.</text>
</comment>
<sequence length="334" mass="36320">MIDDLANPPDSGPLLQAFEEQFGEWSRDADALPRLRTIVIPPCDTTGTLAIWAQTHGHALLPEPSRIDLTSLAGTGKLPDLTGDGLLVIPRLEQWFLRERNGLHTVRSLLSELARTERRCLVGCDSWAWRFIVKGASADLALPRPQTFEPFDARRLRDWFATLARDSGGVTATFRLTENGEDVLACDDDGEPRNAHLRQLAARSGGIPWVAWHLWRASLKVSVGEEPLSDRAAGATAGDARTVWVVGIDDVELPPSNEDRSLLVLQALLIHGGLTSDEIDAVLPTTGEPDMLAALVTTGHLQREQGSGWHHVSPTAYPPIRKALKAAGFPSGAI</sequence>
<organism evidence="1 2">
    <name type="scientific">Rhodoferax antarcticus ANT.BR</name>
    <dbReference type="NCBI Taxonomy" id="1111071"/>
    <lineage>
        <taxon>Bacteria</taxon>
        <taxon>Pseudomonadati</taxon>
        <taxon>Pseudomonadota</taxon>
        <taxon>Betaproteobacteria</taxon>
        <taxon>Burkholderiales</taxon>
        <taxon>Comamonadaceae</taxon>
        <taxon>Rhodoferax</taxon>
    </lineage>
</organism>
<protein>
    <submittedName>
        <fullName evidence="1">Uncharacterized protein</fullName>
    </submittedName>
</protein>
<keyword evidence="2" id="KW-1185">Reference proteome</keyword>
<dbReference type="AlphaFoldDB" id="A0A1Q8YCI8"/>
<reference evidence="1 2" key="1">
    <citation type="submission" date="2017-01" db="EMBL/GenBank/DDBJ databases">
        <title>Genome sequence of Rhodoferax antarcticus ANT.BR, a psychrophilic purple nonsulfur bacterium from an Antarctic microbial mat.</title>
        <authorList>
            <person name="Baker J."/>
            <person name="Riester C."/>
            <person name="Skinner B."/>
            <person name="Newell A."/>
            <person name="Swingley W."/>
            <person name="Madigan M."/>
            <person name="Jung D."/>
            <person name="Asao M."/>
            <person name="Chen M."/>
            <person name="Loughlin P."/>
            <person name="Pan H."/>
            <person name="Lin S."/>
            <person name="Li N."/>
            <person name="Shaw J."/>
            <person name="Prado M."/>
            <person name="Sherman C."/>
            <person name="Li X."/>
            <person name="Tang J."/>
            <person name="Blankenship R."/>
            <person name="Zhao T."/>
            <person name="Touchman J."/>
            <person name="Sattley M."/>
        </authorList>
    </citation>
    <scope>NUCLEOTIDE SEQUENCE [LARGE SCALE GENOMIC DNA]</scope>
    <source>
        <strain evidence="1 2">ANT.BR</strain>
    </source>
</reference>
<dbReference type="STRING" id="81479.RA876_10355"/>
<evidence type="ECO:0000313" key="1">
    <source>
        <dbReference type="EMBL" id="OLP05609.1"/>
    </source>
</evidence>